<evidence type="ECO:0000313" key="4">
    <source>
        <dbReference type="EMBL" id="ASC55528.1"/>
    </source>
</evidence>
<name>A0A1Z3GCN9_9POXV</name>
<sequence length="331" mass="36164">MATNQPKIIILDSETLDEVDAIADVGGDDGYNLPAVKRCMHTKVRTSVATSARFTIADSSQLDDLIAKSYGVRRTCRLVRHFVVRADGALSRPVVNCAPHMILVCVRGVASVAGDAATFSFCSLVRGTMLMVPSSRTAVICGSPACELLVVFADYVLPIPRPLFPDEVLFTRNIGYVDACPSRSVIFKAEYNAATRTATLFVKGYIIRVSGLTVERREAVGDDCDCCYPESSVLALDRKKLAKSARTVPTLTPGVVHLHLRERGWLTVTVDAKGECEPAVLRIALASLRVMFGFLRSAVGRYENMWFYYGIIPMPRDLDVRADATSDSDSD</sequence>
<protein>
    <recommendedName>
        <fullName evidence="3">Protein OPG181</fullName>
    </recommendedName>
</protein>
<keyword evidence="5" id="KW-1185">Reference proteome</keyword>
<accession>A0A1Z3GCN9</accession>
<organism evidence="4 5">
    <name type="scientific">Seal parapoxvirus</name>
    <dbReference type="NCBI Taxonomy" id="187984"/>
    <lineage>
        <taxon>Viruses</taxon>
        <taxon>Varidnaviria</taxon>
        <taxon>Bamfordvirae</taxon>
        <taxon>Nucleocytoviricota</taxon>
        <taxon>Pokkesviricetes</taxon>
        <taxon>Chitovirales</taxon>
        <taxon>Poxviridae</taxon>
        <taxon>Chordopoxvirinae</taxon>
        <taxon>Parapoxvirus</taxon>
        <taxon>Parapoxvirus sealpox</taxon>
        <taxon>Grey sealpox virus</taxon>
    </lineage>
</organism>
<gene>
    <name evidence="4" type="ORF">SePPVgORF110</name>
</gene>
<comment type="similarity">
    <text evidence="2">Belongs to the orthopoxvirus OPG181 family.</text>
</comment>
<dbReference type="OrthoDB" id="9586at10239"/>
<evidence type="ECO:0000256" key="1">
    <source>
        <dbReference type="ARBA" id="ARBA00022518"/>
    </source>
</evidence>
<evidence type="ECO:0000256" key="3">
    <source>
        <dbReference type="ARBA" id="ARBA00034877"/>
    </source>
</evidence>
<dbReference type="EMBL" id="KY382358">
    <property type="protein sequence ID" value="ASC55528.1"/>
    <property type="molecule type" value="Genomic_DNA"/>
</dbReference>
<dbReference type="Proteomes" id="UP000202998">
    <property type="component" value="Segment"/>
</dbReference>
<dbReference type="Pfam" id="PF04948">
    <property type="entry name" value="Pox_A51"/>
    <property type="match status" value="1"/>
</dbReference>
<keyword evidence="1" id="KW-0244">Early protein</keyword>
<reference evidence="4 5" key="1">
    <citation type="journal article" date="2017" name="Sci. Rep.">
        <title>Recovery of the first full-length genome sequence of a parapoxvirus directly from a clinical sample.</title>
        <authorList>
            <person name="Gunther T."/>
            <person name="Haas L."/>
            <person name="Alawi M."/>
            <person name="Wohlsein P."/>
            <person name="Marks J."/>
            <person name="Grundhoff A."/>
            <person name="Becher P."/>
            <person name="Fischer N."/>
        </authorList>
    </citation>
    <scope>NUCLEOTIDE SEQUENCE [LARGE SCALE GENOMIC DNA]</scope>
    <source>
        <strain evidence="4">AFK76s1</strain>
    </source>
</reference>
<proteinExistence type="inferred from homology"/>
<evidence type="ECO:0000256" key="2">
    <source>
        <dbReference type="ARBA" id="ARBA00034781"/>
    </source>
</evidence>
<dbReference type="InterPro" id="IPR007032">
    <property type="entry name" value="Poxvirus_A51"/>
</dbReference>
<evidence type="ECO:0000313" key="5">
    <source>
        <dbReference type="Proteomes" id="UP000202998"/>
    </source>
</evidence>